<evidence type="ECO:0000313" key="3">
    <source>
        <dbReference type="EMBL" id="GAA2131829.1"/>
    </source>
</evidence>
<dbReference type="Gene3D" id="1.10.443.10">
    <property type="entry name" value="Intergrase catalytic core"/>
    <property type="match status" value="1"/>
</dbReference>
<protein>
    <recommendedName>
        <fullName evidence="5">Tyr recombinase domain-containing protein</fullName>
    </recommendedName>
</protein>
<keyword evidence="1" id="KW-0238">DNA-binding</keyword>
<evidence type="ECO:0008006" key="5">
    <source>
        <dbReference type="Google" id="ProtNLM"/>
    </source>
</evidence>
<dbReference type="Gene3D" id="1.10.150.130">
    <property type="match status" value="1"/>
</dbReference>
<dbReference type="EMBL" id="BAAAQQ010000013">
    <property type="protein sequence ID" value="GAA2131829.1"/>
    <property type="molecule type" value="Genomic_DNA"/>
</dbReference>
<evidence type="ECO:0000256" key="1">
    <source>
        <dbReference type="ARBA" id="ARBA00023125"/>
    </source>
</evidence>
<dbReference type="InterPro" id="IPR011010">
    <property type="entry name" value="DNA_brk_join_enz"/>
</dbReference>
<evidence type="ECO:0000256" key="2">
    <source>
        <dbReference type="ARBA" id="ARBA00023172"/>
    </source>
</evidence>
<comment type="caution">
    <text evidence="3">The sequence shown here is derived from an EMBL/GenBank/DDBJ whole genome shotgun (WGS) entry which is preliminary data.</text>
</comment>
<evidence type="ECO:0000313" key="4">
    <source>
        <dbReference type="Proteomes" id="UP001500575"/>
    </source>
</evidence>
<keyword evidence="2" id="KW-0233">DNA recombination</keyword>
<dbReference type="SUPFAM" id="SSF56349">
    <property type="entry name" value="DNA breaking-rejoining enzymes"/>
    <property type="match status" value="1"/>
</dbReference>
<keyword evidence="4" id="KW-1185">Reference proteome</keyword>
<organism evidence="3 4">
    <name type="scientific">Nocardioides bigeumensis</name>
    <dbReference type="NCBI Taxonomy" id="433657"/>
    <lineage>
        <taxon>Bacteria</taxon>
        <taxon>Bacillati</taxon>
        <taxon>Actinomycetota</taxon>
        <taxon>Actinomycetes</taxon>
        <taxon>Propionibacteriales</taxon>
        <taxon>Nocardioidaceae</taxon>
        <taxon>Nocardioides</taxon>
    </lineage>
</organism>
<reference evidence="3 4" key="1">
    <citation type="journal article" date="2019" name="Int. J. Syst. Evol. Microbiol.">
        <title>The Global Catalogue of Microorganisms (GCM) 10K type strain sequencing project: providing services to taxonomists for standard genome sequencing and annotation.</title>
        <authorList>
            <consortium name="The Broad Institute Genomics Platform"/>
            <consortium name="The Broad Institute Genome Sequencing Center for Infectious Disease"/>
            <person name="Wu L."/>
            <person name="Ma J."/>
        </authorList>
    </citation>
    <scope>NUCLEOTIDE SEQUENCE [LARGE SCALE GENOMIC DNA]</scope>
    <source>
        <strain evidence="3 4">JCM 16021</strain>
    </source>
</reference>
<dbReference type="Proteomes" id="UP001500575">
    <property type="component" value="Unassembled WGS sequence"/>
</dbReference>
<dbReference type="InterPro" id="IPR010998">
    <property type="entry name" value="Integrase_recombinase_N"/>
</dbReference>
<dbReference type="InterPro" id="IPR013762">
    <property type="entry name" value="Integrase-like_cat_sf"/>
</dbReference>
<proteinExistence type="predicted"/>
<accession>A0ABN2YT37</accession>
<name>A0ABN2YT37_9ACTN</name>
<gene>
    <name evidence="3" type="ORF">GCM10009843_35760</name>
</gene>
<sequence>MAREALEPGSHGTKWFEYYSKPVEVAASDGTLSETRTRLRNEPRPKQSEVGWVTARVRYRLPTGEYKEMSRSADTKGKAERALDRALAARPTATTSATIQPSWTVERLAHYWLAHRRATGLARAEGPLQPSSLRQMEVTIRTTILGERKTLAGGEWRVVKRAGGIPDLKLTECTRGALESWLSGLEAKGLSTKQARTVLSQMFDLAVKDGAIQGNPMTAVASPKRRAKSTQRLSVDRARTLRTLITPEATRKSHKGRMQNKDLAEVVDFVLGTGCRIGEALAVRWCDLHLDADVPYVVVCGTLIESRDGLPMYRSLRRKNDSRDVDSIEVAGLTRTSPTSHCSFRTS</sequence>